<dbReference type="GO" id="GO:0000209">
    <property type="term" value="P:protein polyubiquitination"/>
    <property type="evidence" value="ECO:0007669"/>
    <property type="project" value="TreeGrafter"/>
</dbReference>
<dbReference type="SUPFAM" id="SSF50978">
    <property type="entry name" value="WD40 repeat-like"/>
    <property type="match status" value="1"/>
</dbReference>
<dbReference type="PROSITE" id="PS00678">
    <property type="entry name" value="WD_REPEATS_1"/>
    <property type="match status" value="2"/>
</dbReference>
<feature type="repeat" description="WD" evidence="5">
    <location>
        <begin position="165"/>
        <end position="209"/>
    </location>
</feature>
<dbReference type="GO" id="GO:0000109">
    <property type="term" value="C:nucleotide-excision repair complex"/>
    <property type="evidence" value="ECO:0007669"/>
    <property type="project" value="TreeGrafter"/>
</dbReference>
<dbReference type="EMBL" id="JAMFTS010000001">
    <property type="protein sequence ID" value="KAJ4807683.1"/>
    <property type="molecule type" value="Genomic_DNA"/>
</dbReference>
<feature type="compositionally biased region" description="Basic residues" evidence="6">
    <location>
        <begin position="398"/>
        <end position="407"/>
    </location>
</feature>
<dbReference type="AlphaFoldDB" id="A0AAV8GXD2"/>
<evidence type="ECO:0000256" key="3">
    <source>
        <dbReference type="ARBA" id="ARBA00022763"/>
    </source>
</evidence>
<dbReference type="GO" id="GO:0031464">
    <property type="term" value="C:Cul4A-RING E3 ubiquitin ligase complex"/>
    <property type="evidence" value="ECO:0007669"/>
    <property type="project" value="TreeGrafter"/>
</dbReference>
<dbReference type="PRINTS" id="PR00320">
    <property type="entry name" value="GPROTEINBRPT"/>
</dbReference>
<keyword evidence="2" id="KW-0677">Repeat</keyword>
<keyword evidence="4" id="KW-0234">DNA repair</keyword>
<dbReference type="InterPro" id="IPR001680">
    <property type="entry name" value="WD40_rpt"/>
</dbReference>
<gene>
    <name evidence="7" type="ORF">LUZ62_020249</name>
</gene>
<keyword evidence="1 5" id="KW-0853">WD repeat</keyword>
<feature type="region of interest" description="Disordered" evidence="6">
    <location>
        <begin position="364"/>
        <end position="424"/>
    </location>
</feature>
<protein>
    <submittedName>
        <fullName evidence="7">Transducin/WD40 repeat-like superfamily protein</fullName>
    </submittedName>
</protein>
<dbReference type="Gene3D" id="2.130.10.10">
    <property type="entry name" value="YVTN repeat-like/Quinoprotein amine dehydrogenase"/>
    <property type="match status" value="2"/>
</dbReference>
<feature type="compositionally biased region" description="Polar residues" evidence="6">
    <location>
        <begin position="410"/>
        <end position="424"/>
    </location>
</feature>
<evidence type="ECO:0000256" key="5">
    <source>
        <dbReference type="PROSITE-ProRule" id="PRU00221"/>
    </source>
</evidence>
<evidence type="ECO:0000256" key="2">
    <source>
        <dbReference type="ARBA" id="ARBA00022737"/>
    </source>
</evidence>
<feature type="repeat" description="WD" evidence="5">
    <location>
        <begin position="513"/>
        <end position="545"/>
    </location>
</feature>
<dbReference type="InterPro" id="IPR019775">
    <property type="entry name" value="WD40_repeat_CS"/>
</dbReference>
<dbReference type="PANTHER" id="PTHR46202:SF1">
    <property type="entry name" value="DNA EXCISION REPAIR PROTEIN ERCC-8"/>
    <property type="match status" value="1"/>
</dbReference>
<dbReference type="InterPro" id="IPR015943">
    <property type="entry name" value="WD40/YVTN_repeat-like_dom_sf"/>
</dbReference>
<dbReference type="SMART" id="SM00320">
    <property type="entry name" value="WD40"/>
    <property type="match status" value="5"/>
</dbReference>
<evidence type="ECO:0000256" key="6">
    <source>
        <dbReference type="SAM" id="MobiDB-lite"/>
    </source>
</evidence>
<accession>A0AAV8GXD2</accession>
<proteinExistence type="predicted"/>
<feature type="compositionally biased region" description="Low complexity" evidence="6">
    <location>
        <begin position="379"/>
        <end position="397"/>
    </location>
</feature>
<keyword evidence="3" id="KW-0227">DNA damage</keyword>
<keyword evidence="8" id="KW-1185">Reference proteome</keyword>
<comment type="caution">
    <text evidence="7">The sequence shown here is derived from an EMBL/GenBank/DDBJ whole genome shotgun (WGS) entry which is preliminary data.</text>
</comment>
<reference evidence="7" key="1">
    <citation type="submission" date="2022-08" db="EMBL/GenBank/DDBJ databases">
        <authorList>
            <person name="Marques A."/>
        </authorList>
    </citation>
    <scope>NUCLEOTIDE SEQUENCE</scope>
    <source>
        <strain evidence="7">RhyPub2mFocal</strain>
        <tissue evidence="7">Leaves</tissue>
    </source>
</reference>
<dbReference type="Proteomes" id="UP001140206">
    <property type="component" value="Chromosome 1"/>
</dbReference>
<dbReference type="PROSITE" id="PS50082">
    <property type="entry name" value="WD_REPEATS_2"/>
    <property type="match status" value="5"/>
</dbReference>
<dbReference type="InterPro" id="IPR020472">
    <property type="entry name" value="WD40_PAC1"/>
</dbReference>
<feature type="repeat" description="WD" evidence="5">
    <location>
        <begin position="225"/>
        <end position="267"/>
    </location>
</feature>
<evidence type="ECO:0000256" key="4">
    <source>
        <dbReference type="ARBA" id="ARBA00023204"/>
    </source>
</evidence>
<organism evidence="7 8">
    <name type="scientific">Rhynchospora pubera</name>
    <dbReference type="NCBI Taxonomy" id="906938"/>
    <lineage>
        <taxon>Eukaryota</taxon>
        <taxon>Viridiplantae</taxon>
        <taxon>Streptophyta</taxon>
        <taxon>Embryophyta</taxon>
        <taxon>Tracheophyta</taxon>
        <taxon>Spermatophyta</taxon>
        <taxon>Magnoliopsida</taxon>
        <taxon>Liliopsida</taxon>
        <taxon>Poales</taxon>
        <taxon>Cyperaceae</taxon>
        <taxon>Cyperoideae</taxon>
        <taxon>Rhynchosporeae</taxon>
        <taxon>Rhynchospora</taxon>
    </lineage>
</organism>
<dbReference type="Pfam" id="PF00400">
    <property type="entry name" value="WD40"/>
    <property type="match status" value="4"/>
</dbReference>
<dbReference type="PROSITE" id="PS50294">
    <property type="entry name" value="WD_REPEATS_REGION"/>
    <property type="match status" value="3"/>
</dbReference>
<evidence type="ECO:0000256" key="1">
    <source>
        <dbReference type="ARBA" id="ARBA00022574"/>
    </source>
</evidence>
<name>A0AAV8GXD2_9POAL</name>
<dbReference type="InterPro" id="IPR036322">
    <property type="entry name" value="WD40_repeat_dom_sf"/>
</dbReference>
<dbReference type="PANTHER" id="PTHR46202">
    <property type="entry name" value="DNA EXCISION REPAIR PROTEIN ERCC-8"/>
    <property type="match status" value="1"/>
</dbReference>
<dbReference type="InterPro" id="IPR042238">
    <property type="entry name" value="Rad28/ERCC8/Ckn1/ATCSA-1"/>
</dbReference>
<dbReference type="GO" id="GO:0043161">
    <property type="term" value="P:proteasome-mediated ubiquitin-dependent protein catabolic process"/>
    <property type="evidence" value="ECO:0007669"/>
    <property type="project" value="TreeGrafter"/>
</dbReference>
<sequence>MLEETEDEYLNRCAAAAQDFVDFLDEEDVDDDEYFHRLMVYHKPGGSDQTRTRPVPFPDPTQTVDEPRGVVRVGFITGQVRHEAQRRAGQASPTEQHFVWSRVGFVFRLVCSSRLRRGGREELYMWTWKALNQREDGSLRPSAFRRGVVSSRASSLQLSNAKEFISLHRGAINSLEIDSTEGEGRYLLSAASDGTVAVFDTHRPTSSSSSSSTSIAQHHPLFHLPRAHKFAISRALWYPVDTGLFITASFDHYVKLWDTNSTQVVLDYKLPAKVYGIAMSSIATSHSLIATATADVQVRLCDLASGAFAHTLSGHRDGVMSLEWSSSTEFVLITGGCDGAIRFWDIRRPGTFLLLDQSLSQLGTRPPLLPTPTPSNNESTSLPASSKSSSSTPILPAQKRRSHKKIQLKPPTQSSHPGMASSQNRATAHYGAVNGLRATADGFYLLSSGSDSRLRLWDIESGRNTLVNYEAMSIQTSKPIQLAVTPDSSLVFVPCLASLKAYDLWSGTTINTYRGHYESVNCCFFNAQDQELYTGSNDRQILVWSPSIPAATQIEEADSKGGITSIDQDNWSD</sequence>
<feature type="repeat" description="WD" evidence="5">
    <location>
        <begin position="312"/>
        <end position="347"/>
    </location>
</feature>
<feature type="repeat" description="WD" evidence="5">
    <location>
        <begin position="426"/>
        <end position="467"/>
    </location>
</feature>
<dbReference type="GO" id="GO:0006283">
    <property type="term" value="P:transcription-coupled nucleotide-excision repair"/>
    <property type="evidence" value="ECO:0007669"/>
    <property type="project" value="InterPro"/>
</dbReference>
<dbReference type="FunFam" id="2.130.10.10:FF:001356">
    <property type="entry name" value="Excision repair cross-complementation group 8"/>
    <property type="match status" value="1"/>
</dbReference>
<evidence type="ECO:0000313" key="7">
    <source>
        <dbReference type="EMBL" id="KAJ4807683.1"/>
    </source>
</evidence>
<evidence type="ECO:0000313" key="8">
    <source>
        <dbReference type="Proteomes" id="UP001140206"/>
    </source>
</evidence>